<feature type="transmembrane region" description="Helical" evidence="1">
    <location>
        <begin position="271"/>
        <end position="292"/>
    </location>
</feature>
<protein>
    <recommendedName>
        <fullName evidence="6">TonB family protein</fullName>
    </recommendedName>
</protein>
<dbReference type="SUPFAM" id="SSF74653">
    <property type="entry name" value="TolA/TonB C-terminal domain"/>
    <property type="match status" value="3"/>
</dbReference>
<sequence length="889" mass="101429">MLHYILQTVAFQMFFLIIYDLFLKKETFFNWNRAYLLGTALLSMLLPFLKFESFRAIVPEPAVVRLPEVIIGDVSSNFNDATLMMPAVEISNQAMSFSWTYVWGLGILLATLLLIVKIVKISRLYYQNPQRWEGDALIVYLLNSTAAFSFFHYIFLGTAIEPDKKEHIVQHELVHVKEKHSIDLLILEVLRIVFWFNPLVYMYQSRVSTLHEFIADAKAVKYKGKSAYYQSLLSQVFETQHISFINPFFKQSLIKKRIVMLSKTKSKQIHLIKYALLIPMVIGMLLYTSSYASEIKEVLPLDQNDLVVQETPFPELVNHYYNAVKDLSELPEDYYKAYKNYGDIGEDYMQSKQDVAKAQALLRYKHTKLMEKQKVKGKLSADEERDLEFYGQKQYNYEEYIAYKKTQKAKDAWENSAGNGELRLVVEDINDLSDAEQKKRKQKIASIVNRNELKVLKITDGNTTTLLDATDAVIQKTNQNVASEDVEVPFVTLDEIPIFAGASNTGSKEANMQNTRDSISTFVARNFNTTIADEHNLTGRQRISVIFKINTLGKVVDVYARAPHPALEAEAIRVIQSLPDFKPGKYKGKTVTVPYSLPILFTLKEDEKDVNEVESERIIYPEGAEVPFAHVDEAPFFPACSDTSTEKERKTCISNEISQFVNKNFNINLADELGLKGRQRISVIFKIGKDGAITDIKARAPHPELEKEAIRVIKELPKMTPGKHNGKAVVVPYSLPILFQVQNDVGDSNDLEELREMPSKELFEVPYAVIEEPPYFPSCNSIRSREERKQCTSDEISQFVNKNFNVNLAEDLGLEGRQRLMVIFKIGQDGIIRDIKAKGTHPEMEKEAIRVIGLLPKMKPGKQRGKAVIVPYSLPILFQVNVTTPKAKN</sequence>
<dbReference type="AlphaFoldDB" id="A0A5C7AKF5"/>
<dbReference type="CDD" id="cd07341">
    <property type="entry name" value="M56_BlaR1_MecR1_like"/>
    <property type="match status" value="1"/>
</dbReference>
<organism evidence="4 5">
    <name type="scientific">Gelidibacter salicanalis</name>
    <dbReference type="NCBI Taxonomy" id="291193"/>
    <lineage>
        <taxon>Bacteria</taxon>
        <taxon>Pseudomonadati</taxon>
        <taxon>Bacteroidota</taxon>
        <taxon>Flavobacteriia</taxon>
        <taxon>Flavobacteriales</taxon>
        <taxon>Flavobacteriaceae</taxon>
        <taxon>Gelidibacter</taxon>
    </lineage>
</organism>
<dbReference type="Proteomes" id="UP000321734">
    <property type="component" value="Unassembled WGS sequence"/>
</dbReference>
<dbReference type="GO" id="GO:0055085">
    <property type="term" value="P:transmembrane transport"/>
    <property type="evidence" value="ECO:0007669"/>
    <property type="project" value="InterPro"/>
</dbReference>
<dbReference type="EMBL" id="VORX01000002">
    <property type="protein sequence ID" value="TXE09048.1"/>
    <property type="molecule type" value="Genomic_DNA"/>
</dbReference>
<comment type="caution">
    <text evidence="4">The sequence shown here is derived from an EMBL/GenBank/DDBJ whole genome shotgun (WGS) entry which is preliminary data.</text>
</comment>
<evidence type="ECO:0000313" key="5">
    <source>
        <dbReference type="Proteomes" id="UP000321734"/>
    </source>
</evidence>
<feature type="domain" description="TonB C-terminal" evidence="2">
    <location>
        <begin position="542"/>
        <end position="603"/>
    </location>
</feature>
<keyword evidence="1" id="KW-0472">Membrane</keyword>
<feature type="transmembrane region" description="Helical" evidence="1">
    <location>
        <begin position="94"/>
        <end position="116"/>
    </location>
</feature>
<evidence type="ECO:0008006" key="6">
    <source>
        <dbReference type="Google" id="ProtNLM"/>
    </source>
</evidence>
<keyword evidence="1" id="KW-0812">Transmembrane</keyword>
<evidence type="ECO:0000259" key="3">
    <source>
        <dbReference type="Pfam" id="PF05569"/>
    </source>
</evidence>
<keyword evidence="5" id="KW-1185">Reference proteome</keyword>
<dbReference type="Pfam" id="PF05569">
    <property type="entry name" value="Peptidase_M56"/>
    <property type="match status" value="1"/>
</dbReference>
<dbReference type="PANTHER" id="PTHR33446:SF2">
    <property type="entry name" value="PROTEIN TONB"/>
    <property type="match status" value="1"/>
</dbReference>
<feature type="domain" description="TonB C-terminal" evidence="2">
    <location>
        <begin position="671"/>
        <end position="740"/>
    </location>
</feature>
<dbReference type="PANTHER" id="PTHR33446">
    <property type="entry name" value="PROTEIN TONB-RELATED"/>
    <property type="match status" value="1"/>
</dbReference>
<evidence type="ECO:0000313" key="4">
    <source>
        <dbReference type="EMBL" id="TXE09048.1"/>
    </source>
</evidence>
<evidence type="ECO:0000259" key="2">
    <source>
        <dbReference type="Pfam" id="PF03544"/>
    </source>
</evidence>
<dbReference type="GO" id="GO:0031992">
    <property type="term" value="F:energy transducer activity"/>
    <property type="evidence" value="ECO:0007669"/>
    <property type="project" value="TreeGrafter"/>
</dbReference>
<dbReference type="OrthoDB" id="1522859at2"/>
<dbReference type="InterPro" id="IPR037682">
    <property type="entry name" value="TonB_C"/>
</dbReference>
<proteinExistence type="predicted"/>
<dbReference type="GO" id="GO:0098797">
    <property type="term" value="C:plasma membrane protein complex"/>
    <property type="evidence" value="ECO:0007669"/>
    <property type="project" value="TreeGrafter"/>
</dbReference>
<evidence type="ECO:0000256" key="1">
    <source>
        <dbReference type="SAM" id="Phobius"/>
    </source>
</evidence>
<gene>
    <name evidence="4" type="ORF">ES711_03695</name>
</gene>
<feature type="transmembrane region" description="Helical" evidence="1">
    <location>
        <begin position="137"/>
        <end position="156"/>
    </location>
</feature>
<feature type="domain" description="TonB C-terminal" evidence="2">
    <location>
        <begin position="809"/>
        <end position="879"/>
    </location>
</feature>
<dbReference type="RefSeq" id="WP_146890182.1">
    <property type="nucleotide sequence ID" value="NZ_VORX01000002.1"/>
</dbReference>
<feature type="transmembrane region" description="Helical" evidence="1">
    <location>
        <begin position="184"/>
        <end position="203"/>
    </location>
</feature>
<name>A0A5C7AKF5_9FLAO</name>
<feature type="transmembrane region" description="Helical" evidence="1">
    <location>
        <begin position="34"/>
        <end position="51"/>
    </location>
</feature>
<dbReference type="InterPro" id="IPR008756">
    <property type="entry name" value="Peptidase_M56"/>
</dbReference>
<dbReference type="Gene3D" id="3.30.1150.10">
    <property type="match status" value="3"/>
</dbReference>
<dbReference type="Pfam" id="PF03544">
    <property type="entry name" value="TonB_C"/>
    <property type="match status" value="3"/>
</dbReference>
<accession>A0A5C7AKF5</accession>
<feature type="domain" description="Peptidase M56" evidence="3">
    <location>
        <begin position="161"/>
        <end position="261"/>
    </location>
</feature>
<feature type="transmembrane region" description="Helical" evidence="1">
    <location>
        <begin position="6"/>
        <end position="22"/>
    </location>
</feature>
<keyword evidence="1" id="KW-1133">Transmembrane helix</keyword>
<dbReference type="InterPro" id="IPR051045">
    <property type="entry name" value="TonB-dependent_transducer"/>
</dbReference>
<reference evidence="4 5" key="1">
    <citation type="submission" date="2019-08" db="EMBL/GenBank/DDBJ databases">
        <title>Genome sequence of Gelidibacter salicanalis IC162T.</title>
        <authorList>
            <person name="Bowman J.P."/>
        </authorList>
    </citation>
    <scope>NUCLEOTIDE SEQUENCE [LARGE SCALE GENOMIC DNA]</scope>
    <source>
        <strain evidence="4 5">IC162</strain>
    </source>
</reference>